<dbReference type="eggNOG" id="ENOG502Z9AI">
    <property type="taxonomic scope" value="Bacteria"/>
</dbReference>
<sequence>MTTHLHILKGCAPTPLANYLKALGILRLVGEQADLKARGWWEGERFCLLTTLSKEELERFFLEDYAPTPLVAPWNGGSGFFKKDNRKAILAIRSSSSERFEPFRQGIFQAEQILGDLTVKPEKKQKLAIQRKSVLAWRGEHRKWLDAAFVLDESREPIYPSLLGTGGNDGRLDFTNNFMYHLVLLFLEKSSTRSSGNETRDLLCNALWSDLTRHLEIAAIGQYQPGNAGGANSSTGFDGGNLINSWDFVFAMEGALLFTSCATRRFDPQASSQASAPFAIRSHAAGFATPGFEKAQRGEQWMPLWRQPATLADLSAMLGEARIQLGRQSAHRPIDAARAISRLGVARGVEAFVRYGYLERNGQSNLAVPLGRIEVRYQPRSSLIEDLAGWMDRLQSRSRDGKATARLIHAERRLADAVFAALTHDHTSDRWQAILLAAVEVETLQATGTALEVGPIPRLRPEWVAAVDDGSAEVRLALALGSAAAEYDKRKPVDSVRYHLLPLEPKNAGRFQLADKRLVNDPRVVATGRDPLRDLAAIVERRLIESAQKGQRRSRLVAASGCEARLNDLAQFLRGELDLNRLFGLARAFMAIRWDRWSKAFQPKVNQKNHHPEECWLALRLCCLPWEITENLDIPADERIVRLLLAGDASRAIEIARQRLRSKGIRPPIYAGMTDPQTARRWAAALVFPIHRRTAQNIVGYLSPTMKGAARA</sequence>
<name>E8QYB5_ISOPI</name>
<dbReference type="EMBL" id="CP002353">
    <property type="protein sequence ID" value="ADV63110.1"/>
    <property type="molecule type" value="Genomic_DNA"/>
</dbReference>
<reference key="1">
    <citation type="submission" date="2010-11" db="EMBL/GenBank/DDBJ databases">
        <title>The complete sequence of chromosome of Isophaera pallida ATCC 43644.</title>
        <authorList>
            <consortium name="US DOE Joint Genome Institute (JGI-PGF)"/>
            <person name="Lucas S."/>
            <person name="Copeland A."/>
            <person name="Lapidus A."/>
            <person name="Bruce D."/>
            <person name="Goodwin L."/>
            <person name="Pitluck S."/>
            <person name="Kyrpides N."/>
            <person name="Mavromatis K."/>
            <person name="Pagani I."/>
            <person name="Ivanova N."/>
            <person name="Saunders E."/>
            <person name="Brettin T."/>
            <person name="Detter J.C."/>
            <person name="Han C."/>
            <person name="Tapia R."/>
            <person name="Land M."/>
            <person name="Hauser L."/>
            <person name="Markowitz V."/>
            <person name="Cheng J.-F."/>
            <person name="Hugenholtz P."/>
            <person name="Woyke T."/>
            <person name="Wu D."/>
            <person name="Eisen J.A."/>
        </authorList>
    </citation>
    <scope>NUCLEOTIDE SEQUENCE</scope>
    <source>
        <strain>ATCC 43644</strain>
    </source>
</reference>
<gene>
    <name evidence="1" type="ordered locus">Isop_2539</name>
</gene>
<protein>
    <recommendedName>
        <fullName evidence="3">Type I-U CRISPR-associated protein Csx17</fullName>
    </recommendedName>
</protein>
<dbReference type="RefSeq" id="WP_013565398.1">
    <property type="nucleotide sequence ID" value="NC_014962.1"/>
</dbReference>
<organism evidence="1 2">
    <name type="scientific">Isosphaera pallida (strain ATCC 43644 / DSM 9630 / IS1B)</name>
    <dbReference type="NCBI Taxonomy" id="575540"/>
    <lineage>
        <taxon>Bacteria</taxon>
        <taxon>Pseudomonadati</taxon>
        <taxon>Planctomycetota</taxon>
        <taxon>Planctomycetia</taxon>
        <taxon>Isosphaerales</taxon>
        <taxon>Isosphaeraceae</taxon>
        <taxon>Isosphaera</taxon>
    </lineage>
</organism>
<evidence type="ECO:0008006" key="3">
    <source>
        <dbReference type="Google" id="ProtNLM"/>
    </source>
</evidence>
<evidence type="ECO:0000313" key="2">
    <source>
        <dbReference type="Proteomes" id="UP000008631"/>
    </source>
</evidence>
<dbReference type="InterPro" id="IPR026483">
    <property type="entry name" value="Cas_Csx17"/>
</dbReference>
<dbReference type="KEGG" id="ipa:Isop_2539"/>
<dbReference type="InParanoid" id="E8QYB5"/>
<dbReference type="HOGENOM" id="CLU_022114_0_0_0"/>
<dbReference type="Proteomes" id="UP000008631">
    <property type="component" value="Chromosome"/>
</dbReference>
<dbReference type="NCBIfam" id="TIGR04113">
    <property type="entry name" value="cas_csx17"/>
    <property type="match status" value="1"/>
</dbReference>
<dbReference type="OrthoDB" id="441343at2"/>
<reference evidence="1 2" key="2">
    <citation type="journal article" date="2011" name="Stand. Genomic Sci.">
        <title>Complete genome sequence of Isosphaera pallida type strain (IS1B).</title>
        <authorList>
            <consortium name="US DOE Joint Genome Institute (JGI-PGF)"/>
            <person name="Goker M."/>
            <person name="Cleland D."/>
            <person name="Saunders E."/>
            <person name="Lapidus A."/>
            <person name="Nolan M."/>
            <person name="Lucas S."/>
            <person name="Hammon N."/>
            <person name="Deshpande S."/>
            <person name="Cheng J.F."/>
            <person name="Tapia R."/>
            <person name="Han C."/>
            <person name="Goodwin L."/>
            <person name="Pitluck S."/>
            <person name="Liolios K."/>
            <person name="Pagani I."/>
            <person name="Ivanova N."/>
            <person name="Mavromatis K."/>
            <person name="Pati A."/>
            <person name="Chen A."/>
            <person name="Palaniappan K."/>
            <person name="Land M."/>
            <person name="Hauser L."/>
            <person name="Chang Y.J."/>
            <person name="Jeffries C.D."/>
            <person name="Detter J.C."/>
            <person name="Beck B."/>
            <person name="Woyke T."/>
            <person name="Bristow J."/>
            <person name="Eisen J.A."/>
            <person name="Markowitz V."/>
            <person name="Hugenholtz P."/>
            <person name="Kyrpides N.C."/>
            <person name="Klenk H.P."/>
        </authorList>
    </citation>
    <scope>NUCLEOTIDE SEQUENCE [LARGE SCALE GENOMIC DNA]</scope>
    <source>
        <strain evidence="2">ATCC 43644 / DSM 9630 / IS1B</strain>
    </source>
</reference>
<evidence type="ECO:0000313" key="1">
    <source>
        <dbReference type="EMBL" id="ADV63110.1"/>
    </source>
</evidence>
<keyword evidence="2" id="KW-1185">Reference proteome</keyword>
<proteinExistence type="predicted"/>
<accession>E8QYB5</accession>
<dbReference type="STRING" id="575540.Isop_2539"/>
<dbReference type="AlphaFoldDB" id="E8QYB5"/>